<feature type="region of interest" description="Disordered" evidence="1">
    <location>
        <begin position="60"/>
        <end position="88"/>
    </location>
</feature>
<feature type="region of interest" description="Disordered" evidence="1">
    <location>
        <begin position="238"/>
        <end position="261"/>
    </location>
</feature>
<dbReference type="OMA" id="FGAKHSE"/>
<dbReference type="EMBL" id="CVMT01000002">
    <property type="protein sequence ID" value="CRG85219.1"/>
    <property type="molecule type" value="Genomic_DNA"/>
</dbReference>
<feature type="region of interest" description="Disordered" evidence="1">
    <location>
        <begin position="160"/>
        <end position="184"/>
    </location>
</feature>
<organism evidence="2 3">
    <name type="scientific">Talaromyces islandicus</name>
    <name type="common">Penicillium islandicum</name>
    <dbReference type="NCBI Taxonomy" id="28573"/>
    <lineage>
        <taxon>Eukaryota</taxon>
        <taxon>Fungi</taxon>
        <taxon>Dikarya</taxon>
        <taxon>Ascomycota</taxon>
        <taxon>Pezizomycotina</taxon>
        <taxon>Eurotiomycetes</taxon>
        <taxon>Eurotiomycetidae</taxon>
        <taxon>Eurotiales</taxon>
        <taxon>Trichocomaceae</taxon>
        <taxon>Talaromyces</taxon>
        <taxon>Talaromyces sect. Islandici</taxon>
    </lineage>
</organism>
<protein>
    <submittedName>
        <fullName evidence="2">Uncharacterized protein</fullName>
    </submittedName>
</protein>
<dbReference type="AlphaFoldDB" id="A0A0U1LPL9"/>
<evidence type="ECO:0000256" key="1">
    <source>
        <dbReference type="SAM" id="MobiDB-lite"/>
    </source>
</evidence>
<keyword evidence="3" id="KW-1185">Reference proteome</keyword>
<dbReference type="Proteomes" id="UP000054383">
    <property type="component" value="Unassembled WGS sequence"/>
</dbReference>
<sequence length="261" mass="28575">MSLSPRPKPSPRLSSQRLPPPSLFQGPPSHNASDNSLQVGLLPSTHASAMAPPSVLYRPTFQRSSTSRYSAASSEGSKSLSPFLTRTQSQNEVDSAEVLWQEMQNTLAEVELSAFKGEHVFGEEHSRALEELRLKQLKLAQAWTRSEVDDIDQNQEQLTTTITTDSKDQKSESAPAKGVTTDSAATYQALEAETEKDLQQARKRRDANDLYFDRVNNGVLDVVASLEEVAEAMRAVERESKDIWSDSASEGAHTAAPSTTG</sequence>
<feature type="compositionally biased region" description="Low complexity" evidence="1">
    <location>
        <begin position="64"/>
        <end position="81"/>
    </location>
</feature>
<feature type="region of interest" description="Disordered" evidence="1">
    <location>
        <begin position="1"/>
        <end position="45"/>
    </location>
</feature>
<reference evidence="2 3" key="1">
    <citation type="submission" date="2015-04" db="EMBL/GenBank/DDBJ databases">
        <authorList>
            <person name="Syromyatnikov M.Y."/>
            <person name="Popov V.N."/>
        </authorList>
    </citation>
    <scope>NUCLEOTIDE SEQUENCE [LARGE SCALE GENOMIC DNA]</scope>
    <source>
        <strain evidence="2">WF-38-12</strain>
    </source>
</reference>
<evidence type="ECO:0000313" key="2">
    <source>
        <dbReference type="EMBL" id="CRG85219.1"/>
    </source>
</evidence>
<dbReference type="OrthoDB" id="4158841at2759"/>
<feature type="compositionally biased region" description="Polar residues" evidence="1">
    <location>
        <begin position="28"/>
        <end position="38"/>
    </location>
</feature>
<accession>A0A0U1LPL9</accession>
<dbReference type="STRING" id="28573.A0A0U1LPL9"/>
<evidence type="ECO:0000313" key="3">
    <source>
        <dbReference type="Proteomes" id="UP000054383"/>
    </source>
</evidence>
<proteinExistence type="predicted"/>
<dbReference type="Pfam" id="PF17242">
    <property type="entry name" value="DUF5315"/>
    <property type="match status" value="1"/>
</dbReference>
<gene>
    <name evidence="2" type="ORF">PISL3812_02332</name>
</gene>
<name>A0A0U1LPL9_TALIS</name>
<feature type="compositionally biased region" description="Pro residues" evidence="1">
    <location>
        <begin position="1"/>
        <end position="10"/>
    </location>
</feature>